<dbReference type="SUPFAM" id="SSF102198">
    <property type="entry name" value="Putative cyclase"/>
    <property type="match status" value="1"/>
</dbReference>
<dbReference type="PANTHER" id="PTHR31118">
    <property type="entry name" value="CYCLASE-LIKE PROTEIN 2"/>
    <property type="match status" value="1"/>
</dbReference>
<dbReference type="Proteomes" id="UP000886381">
    <property type="component" value="Unassembled WGS sequence"/>
</dbReference>
<dbReference type="InterPro" id="IPR007325">
    <property type="entry name" value="KFase/CYL"/>
</dbReference>
<protein>
    <submittedName>
        <fullName evidence="1">Cyclase family protein</fullName>
    </submittedName>
</protein>
<evidence type="ECO:0000313" key="1">
    <source>
        <dbReference type="EMBL" id="HDL59957.1"/>
    </source>
</evidence>
<comment type="caution">
    <text evidence="1">The sequence shown here is derived from an EMBL/GenBank/DDBJ whole genome shotgun (WGS) entry which is preliminary data.</text>
</comment>
<dbReference type="GO" id="GO:0019441">
    <property type="term" value="P:L-tryptophan catabolic process to kynurenine"/>
    <property type="evidence" value="ECO:0007669"/>
    <property type="project" value="InterPro"/>
</dbReference>
<proteinExistence type="predicted"/>
<dbReference type="GO" id="GO:0004061">
    <property type="term" value="F:arylformamidase activity"/>
    <property type="evidence" value="ECO:0007669"/>
    <property type="project" value="InterPro"/>
</dbReference>
<sequence>MACLFWDREKYQLIDLTLPIQPFMPDIVGHVKMAKWNHEQGARLNSVPTGIDPIDFPPGPPFYEYHSQAWEELTLTTHIGTHLDAPWHFFPTTENGKMKAKTIDEVPLEWCIGNGVVLDMRHVGPGGLITEDDVKEALKKINYKIQPWDIVLIHTGWDKKWGTKEYFENHPGMSREATLYLIEQGVKVMGIDAFGFDRAFKVMGEEYKRTGDKNVLWPAHNVGREKEYLHLERLANLDKIPKPTGFTVVVFPIKIEGASAGWVRAVAIVEKE</sequence>
<accession>A0A7V0LTP5</accession>
<dbReference type="EMBL" id="DRDR01000032">
    <property type="protein sequence ID" value="HDL59957.1"/>
    <property type="molecule type" value="Genomic_DNA"/>
</dbReference>
<reference evidence="1" key="1">
    <citation type="journal article" date="2020" name="mSystems">
        <title>Genome- and Community-Level Interaction Insights into Carbon Utilization and Element Cycling Functions of Hydrothermarchaeota in Hydrothermal Sediment.</title>
        <authorList>
            <person name="Zhou Z."/>
            <person name="Liu Y."/>
            <person name="Xu W."/>
            <person name="Pan J."/>
            <person name="Luo Z.H."/>
            <person name="Li M."/>
        </authorList>
    </citation>
    <scope>NUCLEOTIDE SEQUENCE [LARGE SCALE GENOMIC DNA]</scope>
    <source>
        <strain evidence="1">HyVt-28</strain>
    </source>
</reference>
<dbReference type="InterPro" id="IPR037175">
    <property type="entry name" value="KFase_sf"/>
</dbReference>
<dbReference type="PANTHER" id="PTHR31118:SF12">
    <property type="entry name" value="CYCLASE-LIKE PROTEIN 2"/>
    <property type="match status" value="1"/>
</dbReference>
<dbReference type="AlphaFoldDB" id="A0A7V0LTP5"/>
<gene>
    <name evidence="1" type="ORF">ENH14_00715</name>
</gene>
<name>A0A7V0LTP5_UNCW3</name>
<organism evidence="1">
    <name type="scientific">candidate division WOR-3 bacterium</name>
    <dbReference type="NCBI Taxonomy" id="2052148"/>
    <lineage>
        <taxon>Bacteria</taxon>
        <taxon>Bacteria division WOR-3</taxon>
    </lineage>
</organism>
<dbReference type="Pfam" id="PF04199">
    <property type="entry name" value="Cyclase"/>
    <property type="match status" value="1"/>
</dbReference>
<dbReference type="Gene3D" id="3.50.30.50">
    <property type="entry name" value="Putative cyclase"/>
    <property type="match status" value="1"/>
</dbReference>